<dbReference type="OMA" id="PNAEWEV"/>
<feature type="transmembrane region" description="Helical" evidence="14">
    <location>
        <begin position="295"/>
        <end position="317"/>
    </location>
</feature>
<evidence type="ECO:0000313" key="18">
    <source>
        <dbReference type="RefSeq" id="XP_035668104.1"/>
    </source>
</evidence>
<dbReference type="GO" id="GO:0034220">
    <property type="term" value="P:monoatomic ion transmembrane transport"/>
    <property type="evidence" value="ECO:0000318"/>
    <property type="project" value="GO_Central"/>
</dbReference>
<proteinExistence type="inferred from homology"/>
<dbReference type="GO" id="GO:0043005">
    <property type="term" value="C:neuron projection"/>
    <property type="evidence" value="ECO:0000318"/>
    <property type="project" value="GO_Central"/>
</dbReference>
<protein>
    <submittedName>
        <fullName evidence="18">Neuronal acetylcholine receptor subunit alpha-10-like</fullName>
    </submittedName>
</protein>
<evidence type="ECO:0000256" key="4">
    <source>
        <dbReference type="ARBA" id="ARBA00022989"/>
    </source>
</evidence>
<dbReference type="InterPro" id="IPR002394">
    <property type="entry name" value="Nicotinic_acetylcholine_rcpt"/>
</dbReference>
<evidence type="ECO:0000256" key="2">
    <source>
        <dbReference type="ARBA" id="ARBA00022475"/>
    </source>
</evidence>
<keyword evidence="11" id="KW-1071">Ligand-gated ion channel</keyword>
<dbReference type="GO" id="GO:0022850">
    <property type="term" value="F:serotonin-gated monoatomic cation channel activity"/>
    <property type="evidence" value="ECO:0000318"/>
    <property type="project" value="GO_Central"/>
</dbReference>
<dbReference type="Gene3D" id="1.20.58.390">
    <property type="entry name" value="Neurotransmitter-gated ion-channel transmembrane domain"/>
    <property type="match status" value="2"/>
</dbReference>
<comment type="subcellular location">
    <subcellularLocation>
        <location evidence="13">Synaptic cell membrane</location>
        <topology evidence="13">Multi-pass membrane protein</topology>
    </subcellularLocation>
</comment>
<keyword evidence="7 14" id="KW-0472">Membrane</keyword>
<comment type="similarity">
    <text evidence="14">Belongs to the ligand-gated ion channel (TC 1.A.9) family.</text>
</comment>
<evidence type="ECO:0000256" key="3">
    <source>
        <dbReference type="ARBA" id="ARBA00022692"/>
    </source>
</evidence>
<dbReference type="CDD" id="cd19051">
    <property type="entry name" value="LGIC_TM_cation"/>
    <property type="match status" value="1"/>
</dbReference>
<evidence type="ECO:0000256" key="5">
    <source>
        <dbReference type="ARBA" id="ARBA00023018"/>
    </source>
</evidence>
<dbReference type="InterPro" id="IPR036734">
    <property type="entry name" value="Neur_chan_lig-bd_sf"/>
</dbReference>
<keyword evidence="17" id="KW-1185">Reference proteome</keyword>
<keyword evidence="4 14" id="KW-1133">Transmembrane helix</keyword>
<keyword evidence="12 14" id="KW-0407">Ion channel</keyword>
<evidence type="ECO:0000256" key="13">
    <source>
        <dbReference type="ARBA" id="ARBA00034099"/>
    </source>
</evidence>
<dbReference type="RefSeq" id="XP_035668104.1">
    <property type="nucleotide sequence ID" value="XM_035812211.1"/>
</dbReference>
<dbReference type="InterPro" id="IPR038050">
    <property type="entry name" value="Neuro_actylchol_rec"/>
</dbReference>
<reference evidence="18" key="2">
    <citation type="submission" date="2025-08" db="UniProtKB">
        <authorList>
            <consortium name="RefSeq"/>
        </authorList>
    </citation>
    <scope>IDENTIFICATION</scope>
    <source>
        <strain evidence="18">S238N-H82</strain>
        <tissue evidence="18">Testes</tissue>
    </source>
</reference>
<dbReference type="GO" id="GO:0045202">
    <property type="term" value="C:synapse"/>
    <property type="evidence" value="ECO:0000318"/>
    <property type="project" value="GO_Central"/>
</dbReference>
<dbReference type="NCBIfam" id="TIGR00860">
    <property type="entry name" value="LIC"/>
    <property type="match status" value="1"/>
</dbReference>
<evidence type="ECO:0000256" key="10">
    <source>
        <dbReference type="ARBA" id="ARBA00023180"/>
    </source>
</evidence>
<dbReference type="GO" id="GO:1904315">
    <property type="term" value="F:transmitter-gated monoatomic ion channel activity involved in regulation of postsynaptic membrane potential"/>
    <property type="evidence" value="ECO:0000318"/>
    <property type="project" value="GO_Central"/>
</dbReference>
<keyword evidence="2" id="KW-1003">Cell membrane</keyword>
<dbReference type="GO" id="GO:0045211">
    <property type="term" value="C:postsynaptic membrane"/>
    <property type="evidence" value="ECO:0007669"/>
    <property type="project" value="InterPro"/>
</dbReference>
<gene>
    <name evidence="18" type="primary">LOC118410473</name>
</gene>
<feature type="domain" description="Neurotransmitter-gated ion-channel ligand-binding" evidence="15">
    <location>
        <begin position="29"/>
        <end position="232"/>
    </location>
</feature>
<evidence type="ECO:0000313" key="17">
    <source>
        <dbReference type="Proteomes" id="UP000001554"/>
    </source>
</evidence>
<keyword evidence="3 14" id="KW-0812">Transmembrane</keyword>
<dbReference type="GeneID" id="118410473"/>
<evidence type="ECO:0000256" key="14">
    <source>
        <dbReference type="RuleBase" id="RU000687"/>
    </source>
</evidence>
<name>A0A9J7MI29_BRAFL</name>
<evidence type="ECO:0000256" key="7">
    <source>
        <dbReference type="ARBA" id="ARBA00023136"/>
    </source>
</evidence>
<keyword evidence="8" id="KW-1015">Disulfide bond</keyword>
<dbReference type="PANTHER" id="PTHR18945">
    <property type="entry name" value="NEUROTRANSMITTER GATED ION CHANNEL"/>
    <property type="match status" value="1"/>
</dbReference>
<dbReference type="SUPFAM" id="SSF63712">
    <property type="entry name" value="Nicotinic receptor ligand binding domain-like"/>
    <property type="match status" value="1"/>
</dbReference>
<reference evidence="17" key="1">
    <citation type="journal article" date="2020" name="Nat. Ecol. Evol.">
        <title>Deeply conserved synteny resolves early events in vertebrate evolution.</title>
        <authorList>
            <person name="Simakov O."/>
            <person name="Marletaz F."/>
            <person name="Yue J.X."/>
            <person name="O'Connell B."/>
            <person name="Jenkins J."/>
            <person name="Brandt A."/>
            <person name="Calef R."/>
            <person name="Tung C.H."/>
            <person name="Huang T.K."/>
            <person name="Schmutz J."/>
            <person name="Satoh N."/>
            <person name="Yu J.K."/>
            <person name="Putnam N.H."/>
            <person name="Green R.E."/>
            <person name="Rokhsar D.S."/>
        </authorList>
    </citation>
    <scope>NUCLEOTIDE SEQUENCE [LARGE SCALE GENOMIC DNA]</scope>
    <source>
        <strain evidence="17">S238N-H82</strain>
    </source>
</reference>
<accession>A0A9J7MI29</accession>
<dbReference type="PRINTS" id="PR00252">
    <property type="entry name" value="NRIONCHANNEL"/>
</dbReference>
<dbReference type="GO" id="GO:1902495">
    <property type="term" value="C:transmembrane transporter complex"/>
    <property type="evidence" value="ECO:0000318"/>
    <property type="project" value="GO_Central"/>
</dbReference>
<keyword evidence="5" id="KW-0770">Synapse</keyword>
<feature type="signal peptide" evidence="14">
    <location>
        <begin position="1"/>
        <end position="21"/>
    </location>
</feature>
<dbReference type="GO" id="GO:0042391">
    <property type="term" value="P:regulation of membrane potential"/>
    <property type="evidence" value="ECO:0000318"/>
    <property type="project" value="GO_Central"/>
</dbReference>
<keyword evidence="10" id="KW-0325">Glycoprotein</keyword>
<dbReference type="GO" id="GO:0022848">
    <property type="term" value="F:acetylcholine-gated monoatomic cation-selective channel activity"/>
    <property type="evidence" value="ECO:0007669"/>
    <property type="project" value="InterPro"/>
</dbReference>
<dbReference type="FunFam" id="1.20.58.390:FF:000043">
    <property type="entry name" value="AcetylCholine Receptor"/>
    <property type="match status" value="1"/>
</dbReference>
<feature type="transmembrane region" description="Helical" evidence="14">
    <location>
        <begin position="446"/>
        <end position="470"/>
    </location>
</feature>
<sequence length="485" mass="54811">MSRHVVWWSLHLLSIWASLQSALSLGSQKDLLQKLLVDSGYNSDVRPVKHANESVLVSIDLSLEQIIDLSEPEQVLNSKIWMKMMWKDVSLQWDPDEYDGMTNMTIRADEIWRPDIVLFENVDQGFSGWPVDRVRVDSDGTVYWAFPVVASTSCDVDVVSFPFDAQACPLKFGSWLHDRSAIKLDRTKTAGNLVLKPNAEWEVASFKPIIKEKKYGSSIFDEATFILAMERKWSFYFFNLLFPCFLLALLATLSFYVPAESGDKISFGVTVLLALSVFLLMIAEQMPVSEHVPLVSWYVIVTLVLLSLSLLLGSIVVNLSICTADTKPVPAWVRRLVLRYMSLVLCMGDLSGSLAVKPDQETDEPGEKTTLDDSTMRIIRASVGEPGEYPEGPNKMEGKPNMAGTNLLMEDLVRDVRNIVSHLEDEREGQALEHDWKRVARVMDKFFMTLYLLTTLFIILATCLDGVVGWSTRLEQQRQQLEAKV</sequence>
<dbReference type="Proteomes" id="UP000001554">
    <property type="component" value="Chromosome 2"/>
</dbReference>
<keyword evidence="9" id="KW-0675">Receptor</keyword>
<dbReference type="PRINTS" id="PR00254">
    <property type="entry name" value="NICOTINICR"/>
</dbReference>
<evidence type="ECO:0000256" key="8">
    <source>
        <dbReference type="ARBA" id="ARBA00023157"/>
    </source>
</evidence>
<dbReference type="GO" id="GO:0005886">
    <property type="term" value="C:plasma membrane"/>
    <property type="evidence" value="ECO:0000318"/>
    <property type="project" value="GO_Central"/>
</dbReference>
<dbReference type="CDD" id="cd18997">
    <property type="entry name" value="LGIC_ECD_nAChR"/>
    <property type="match status" value="1"/>
</dbReference>
<evidence type="ECO:0000256" key="9">
    <source>
        <dbReference type="ARBA" id="ARBA00023170"/>
    </source>
</evidence>
<evidence type="ECO:0000256" key="1">
    <source>
        <dbReference type="ARBA" id="ARBA00022448"/>
    </source>
</evidence>
<dbReference type="SUPFAM" id="SSF90112">
    <property type="entry name" value="Neurotransmitter-gated ion-channel transmembrane pore"/>
    <property type="match status" value="1"/>
</dbReference>
<dbReference type="FunFam" id="2.70.170.10:FF:000028">
    <property type="entry name" value="AcetylCholine Receptor"/>
    <property type="match status" value="1"/>
</dbReference>
<dbReference type="InterPro" id="IPR006201">
    <property type="entry name" value="Neur_channel"/>
</dbReference>
<evidence type="ECO:0000259" key="15">
    <source>
        <dbReference type="Pfam" id="PF02931"/>
    </source>
</evidence>
<dbReference type="AlphaFoldDB" id="A0A9J7MI29"/>
<evidence type="ECO:0000256" key="12">
    <source>
        <dbReference type="ARBA" id="ARBA00023303"/>
    </source>
</evidence>
<organism evidence="17 18">
    <name type="scientific">Branchiostoma floridae</name>
    <name type="common">Florida lancelet</name>
    <name type="synonym">Amphioxus</name>
    <dbReference type="NCBI Taxonomy" id="7739"/>
    <lineage>
        <taxon>Eukaryota</taxon>
        <taxon>Metazoa</taxon>
        <taxon>Chordata</taxon>
        <taxon>Cephalochordata</taxon>
        <taxon>Leptocardii</taxon>
        <taxon>Amphioxiformes</taxon>
        <taxon>Branchiostomatidae</taxon>
        <taxon>Branchiostoma</taxon>
    </lineage>
</organism>
<dbReference type="OrthoDB" id="410315at2759"/>
<feature type="domain" description="Neurotransmitter-gated ion-channel transmembrane" evidence="16">
    <location>
        <begin position="241"/>
        <end position="457"/>
    </location>
</feature>
<keyword evidence="6 14" id="KW-0406">Ion transport</keyword>
<evidence type="ECO:0000259" key="16">
    <source>
        <dbReference type="Pfam" id="PF02932"/>
    </source>
</evidence>
<dbReference type="InterPro" id="IPR018000">
    <property type="entry name" value="Neurotransmitter_ion_chnl_CS"/>
</dbReference>
<dbReference type="PROSITE" id="PS00236">
    <property type="entry name" value="NEUROTR_ION_CHANNEL"/>
    <property type="match status" value="1"/>
</dbReference>
<dbReference type="InterPro" id="IPR036719">
    <property type="entry name" value="Neuro-gated_channel_TM_sf"/>
</dbReference>
<dbReference type="InterPro" id="IPR006202">
    <property type="entry name" value="Neur_chan_lig-bd"/>
</dbReference>
<feature type="chain" id="PRO_5039962844" evidence="14">
    <location>
        <begin position="22"/>
        <end position="485"/>
    </location>
</feature>
<keyword evidence="14" id="KW-0732">Signal</keyword>
<evidence type="ECO:0000256" key="6">
    <source>
        <dbReference type="ARBA" id="ARBA00023065"/>
    </source>
</evidence>
<dbReference type="GO" id="GO:0005231">
    <property type="term" value="F:excitatory extracellular ligand-gated monoatomic ion channel activity"/>
    <property type="evidence" value="ECO:0000318"/>
    <property type="project" value="GO_Central"/>
</dbReference>
<dbReference type="Pfam" id="PF02931">
    <property type="entry name" value="Neur_chan_LBD"/>
    <property type="match status" value="1"/>
</dbReference>
<dbReference type="GO" id="GO:0007268">
    <property type="term" value="P:chemical synaptic transmission"/>
    <property type="evidence" value="ECO:0000318"/>
    <property type="project" value="GO_Central"/>
</dbReference>
<dbReference type="Pfam" id="PF02932">
    <property type="entry name" value="Neur_chan_memb"/>
    <property type="match status" value="1"/>
</dbReference>
<dbReference type="Gene3D" id="2.70.170.10">
    <property type="entry name" value="Neurotransmitter-gated ion-channel ligand-binding domain"/>
    <property type="match status" value="1"/>
</dbReference>
<evidence type="ECO:0000256" key="11">
    <source>
        <dbReference type="ARBA" id="ARBA00023286"/>
    </source>
</evidence>
<dbReference type="InterPro" id="IPR006029">
    <property type="entry name" value="Neurotrans-gated_channel_TM"/>
</dbReference>
<keyword evidence="1 14" id="KW-0813">Transport</keyword>
<dbReference type="KEGG" id="bfo:118410473"/>
<feature type="transmembrane region" description="Helical" evidence="14">
    <location>
        <begin position="265"/>
        <end position="283"/>
    </location>
</feature>
<feature type="transmembrane region" description="Helical" evidence="14">
    <location>
        <begin position="235"/>
        <end position="259"/>
    </location>
</feature>